<name>A0AAE2AAX1_PSEFL</name>
<dbReference type="RefSeq" id="WP_039765818.1">
    <property type="nucleotide sequence ID" value="NZ_JTGH01000004.1"/>
</dbReference>
<sequence>MSANLIPNGDFQSGSFTPWIAQALQGKADVVNHNRSFQAQLHPGVDDGILLYTQFEAPSGSFTLSFSASAPTAQYYLPPFDYVTHPFLVYFISGFDAGGQLIQADFGLAPLQPTDTVFNYSGNMPADVKRVEVRFSGPSDPYKNKGSLYINNVNYTPGQTFPQRWS</sequence>
<dbReference type="SUPFAM" id="SSF49785">
    <property type="entry name" value="Galactose-binding domain-like"/>
    <property type="match status" value="1"/>
</dbReference>
<dbReference type="EMBL" id="JTGH01000004">
    <property type="protein sequence ID" value="KIF63072.1"/>
    <property type="molecule type" value="Genomic_DNA"/>
</dbReference>
<comment type="caution">
    <text evidence="1">The sequence shown here is derived from an EMBL/GenBank/DDBJ whole genome shotgun (WGS) entry which is preliminary data.</text>
</comment>
<reference evidence="1 2" key="1">
    <citation type="submission" date="2014-11" db="EMBL/GenBank/DDBJ databases">
        <title>Draft genome sequence of Pseudomonas fluorescens strains SF4c SF39a.</title>
        <authorList>
            <person name="Underwood G.E."/>
            <person name="Ly L.K."/>
            <person name="Bitzer A.S."/>
            <person name="Godino A."/>
            <person name="Bucci V."/>
            <person name="Fischer S."/>
            <person name="Silby M.W."/>
        </authorList>
    </citation>
    <scope>NUCLEOTIDE SEQUENCE [LARGE SCALE GENOMIC DNA]</scope>
    <source>
        <strain evidence="1 2">SF4c</strain>
    </source>
</reference>
<evidence type="ECO:0000313" key="1">
    <source>
        <dbReference type="EMBL" id="KIF63072.1"/>
    </source>
</evidence>
<dbReference type="AlphaFoldDB" id="A0AAE2AAX1"/>
<dbReference type="InterPro" id="IPR008979">
    <property type="entry name" value="Galactose-bd-like_sf"/>
</dbReference>
<gene>
    <name evidence="1" type="ORF">QS95_04145</name>
</gene>
<accession>A0AAE2AAX1</accession>
<proteinExistence type="predicted"/>
<organism evidence="1 2">
    <name type="scientific">Pseudomonas fluorescens</name>
    <dbReference type="NCBI Taxonomy" id="294"/>
    <lineage>
        <taxon>Bacteria</taxon>
        <taxon>Pseudomonadati</taxon>
        <taxon>Pseudomonadota</taxon>
        <taxon>Gammaproteobacteria</taxon>
        <taxon>Pseudomonadales</taxon>
        <taxon>Pseudomonadaceae</taxon>
        <taxon>Pseudomonas</taxon>
    </lineage>
</organism>
<evidence type="ECO:0000313" key="2">
    <source>
        <dbReference type="Proteomes" id="UP000031587"/>
    </source>
</evidence>
<protein>
    <submittedName>
        <fullName evidence="1">Uncharacterized protein</fullName>
    </submittedName>
</protein>
<dbReference type="Gene3D" id="2.60.120.260">
    <property type="entry name" value="Galactose-binding domain-like"/>
    <property type="match status" value="1"/>
</dbReference>
<dbReference type="Proteomes" id="UP000031587">
    <property type="component" value="Unassembled WGS sequence"/>
</dbReference>